<organism evidence="1 2">
    <name type="scientific">Cochliobolus sativus</name>
    <name type="common">Common root rot and spot blotch fungus</name>
    <name type="synonym">Bipolaris sorokiniana</name>
    <dbReference type="NCBI Taxonomy" id="45130"/>
    <lineage>
        <taxon>Eukaryota</taxon>
        <taxon>Fungi</taxon>
        <taxon>Dikarya</taxon>
        <taxon>Ascomycota</taxon>
        <taxon>Pezizomycotina</taxon>
        <taxon>Dothideomycetes</taxon>
        <taxon>Pleosporomycetidae</taxon>
        <taxon>Pleosporales</taxon>
        <taxon>Pleosporineae</taxon>
        <taxon>Pleosporaceae</taxon>
        <taxon>Bipolaris</taxon>
    </lineage>
</organism>
<sequence length="136" mass="15573">MPTTNAAPHRFGQELSQNARLGPNITIEERNIAIDMLRGSCGVPEVAAHFHRACSTIRRLYQKYSTTATTQDKPRSGRSKIFSNYQKKIIWHKPKIEYKDLIKVATMTTRRYMETLVGSMPRRLAVYRASKGCQTK</sequence>
<reference evidence="1" key="1">
    <citation type="submission" date="2019-11" db="EMBL/GenBank/DDBJ databases">
        <title>Bipolaris sorokiniana Genome sequencing.</title>
        <authorList>
            <person name="Wang H."/>
        </authorList>
    </citation>
    <scope>NUCLEOTIDE SEQUENCE</scope>
</reference>
<evidence type="ECO:0000313" key="1">
    <source>
        <dbReference type="EMBL" id="KAF5849918.1"/>
    </source>
</evidence>
<dbReference type="Proteomes" id="UP000624244">
    <property type="component" value="Unassembled WGS sequence"/>
</dbReference>
<proteinExistence type="predicted"/>
<name>A0A8H6DVY3_COCSA</name>
<dbReference type="EMBL" id="WNKQ01000008">
    <property type="protein sequence ID" value="KAF5849918.1"/>
    <property type="molecule type" value="Genomic_DNA"/>
</dbReference>
<accession>A0A8H6DVY3</accession>
<gene>
    <name evidence="1" type="ORF">GGP41_005359</name>
</gene>
<comment type="caution">
    <text evidence="1">The sequence shown here is derived from an EMBL/GenBank/DDBJ whole genome shotgun (WGS) entry which is preliminary data.</text>
</comment>
<evidence type="ECO:0000313" key="2">
    <source>
        <dbReference type="Proteomes" id="UP000624244"/>
    </source>
</evidence>
<evidence type="ECO:0008006" key="3">
    <source>
        <dbReference type="Google" id="ProtNLM"/>
    </source>
</evidence>
<protein>
    <recommendedName>
        <fullName evidence="3">Transposase IS30-like HTH domain-containing protein</fullName>
    </recommendedName>
</protein>
<dbReference type="AlphaFoldDB" id="A0A8H6DVY3"/>